<reference evidence="1 2" key="1">
    <citation type="submission" date="2019-07" db="EMBL/GenBank/DDBJ databases">
        <title>Whole genome shotgun sequence of Methylobacterium haplocladii NBRC 107714.</title>
        <authorList>
            <person name="Hosoyama A."/>
            <person name="Uohara A."/>
            <person name="Ohji S."/>
            <person name="Ichikawa N."/>
        </authorList>
    </citation>
    <scope>NUCLEOTIDE SEQUENCE [LARGE SCALE GENOMIC DNA]</scope>
    <source>
        <strain evidence="1 2">NBRC 107714</strain>
    </source>
</reference>
<accession>A0A512IQ25</accession>
<comment type="caution">
    <text evidence="1">The sequence shown here is derived from an EMBL/GenBank/DDBJ whole genome shotgun (WGS) entry which is preliminary data.</text>
</comment>
<dbReference type="Proteomes" id="UP000321258">
    <property type="component" value="Unassembled WGS sequence"/>
</dbReference>
<keyword evidence="2" id="KW-1185">Reference proteome</keyword>
<organism evidence="1 2">
    <name type="scientific">Methylobacterium haplocladii</name>
    <dbReference type="NCBI Taxonomy" id="1176176"/>
    <lineage>
        <taxon>Bacteria</taxon>
        <taxon>Pseudomonadati</taxon>
        <taxon>Pseudomonadota</taxon>
        <taxon>Alphaproteobacteria</taxon>
        <taxon>Hyphomicrobiales</taxon>
        <taxon>Methylobacteriaceae</taxon>
        <taxon>Methylobacterium</taxon>
    </lineage>
</organism>
<dbReference type="AlphaFoldDB" id="A0A512IQ25"/>
<evidence type="ECO:0000313" key="1">
    <source>
        <dbReference type="EMBL" id="GEO99821.1"/>
    </source>
</evidence>
<protein>
    <recommendedName>
        <fullName evidence="3">NERD domain-containing protein</fullName>
    </recommendedName>
</protein>
<evidence type="ECO:0008006" key="3">
    <source>
        <dbReference type="Google" id="ProtNLM"/>
    </source>
</evidence>
<proteinExistence type="predicted"/>
<name>A0A512IQ25_9HYPH</name>
<dbReference type="RefSeq" id="WP_147078708.1">
    <property type="nucleotide sequence ID" value="NZ_BJZT01000024.1"/>
</dbReference>
<dbReference type="OrthoDB" id="1551443at2"/>
<dbReference type="EMBL" id="BJZT01000024">
    <property type="protein sequence ID" value="GEO99821.1"/>
    <property type="molecule type" value="Genomic_DNA"/>
</dbReference>
<evidence type="ECO:0000313" key="2">
    <source>
        <dbReference type="Proteomes" id="UP000321258"/>
    </source>
</evidence>
<sequence length="382" mass="43315">MTHNIRPESDIFSDLATICSKPGFAHVIAAICFRDNVIGIKDEIDAKTIAGQFRDNRLIRTEISTLIGLWFRSGCSVDIVSQRTISELAIRTEQILEELHTVIGRPLIDEISTAKPASNKNPFLKGEVLREPIFYGGDSAYGFQYRDFSKLKYASDNEWLIKNRNIDVSLAVNIVSIIGEFQNENLKRHLLTLKNANQSTWTMLPGFAFSAAEIAENSAYTPDQVRFVIEAFSPPLETGNSQFSKIGDFNIVNAYPIIRIESEKYLLFHYYTLFEALYENPFFWMIADKNYKEIAAKNRGEFLEKFAYERLKTVFGTSKVYRNVKLEIPGKKDAGEIDVLVIFAGRVLLIQAKTKRLTIEARKGNDLAIAADFKASIQDAYD</sequence>
<gene>
    <name evidence="1" type="ORF">MHA02_22090</name>
</gene>